<dbReference type="OrthoDB" id="4188679at2"/>
<proteinExistence type="predicted"/>
<keyword evidence="3" id="KW-0378">Hydrolase</keyword>
<feature type="domain" description="PIN" evidence="5">
    <location>
        <begin position="4"/>
        <end position="137"/>
    </location>
</feature>
<dbReference type="AlphaFoldDB" id="A0A2V4PNT5"/>
<dbReference type="GO" id="GO:0004518">
    <property type="term" value="F:nuclease activity"/>
    <property type="evidence" value="ECO:0007669"/>
    <property type="project" value="UniProtKB-KW"/>
</dbReference>
<evidence type="ECO:0000256" key="3">
    <source>
        <dbReference type="ARBA" id="ARBA00022801"/>
    </source>
</evidence>
<gene>
    <name evidence="6" type="ORF">C7C46_02720</name>
</gene>
<dbReference type="SUPFAM" id="SSF88723">
    <property type="entry name" value="PIN domain-like"/>
    <property type="match status" value="1"/>
</dbReference>
<evidence type="ECO:0000259" key="5">
    <source>
        <dbReference type="Pfam" id="PF01850"/>
    </source>
</evidence>
<dbReference type="GO" id="GO:0046872">
    <property type="term" value="F:metal ion binding"/>
    <property type="evidence" value="ECO:0007669"/>
    <property type="project" value="UniProtKB-KW"/>
</dbReference>
<dbReference type="EMBL" id="PYBW01000010">
    <property type="protein sequence ID" value="PYC87964.1"/>
    <property type="molecule type" value="Genomic_DNA"/>
</dbReference>
<dbReference type="Gene3D" id="3.40.50.1010">
    <property type="entry name" value="5'-nuclease"/>
    <property type="match status" value="1"/>
</dbReference>
<evidence type="ECO:0000256" key="4">
    <source>
        <dbReference type="ARBA" id="ARBA00022842"/>
    </source>
</evidence>
<dbReference type="InterPro" id="IPR002716">
    <property type="entry name" value="PIN_dom"/>
</dbReference>
<keyword evidence="1" id="KW-0540">Nuclease</keyword>
<evidence type="ECO:0000313" key="6">
    <source>
        <dbReference type="EMBL" id="PYC87964.1"/>
    </source>
</evidence>
<dbReference type="Proteomes" id="UP000248039">
    <property type="component" value="Unassembled WGS sequence"/>
</dbReference>
<name>A0A2V4PNT5_9ACTN</name>
<evidence type="ECO:0000256" key="1">
    <source>
        <dbReference type="ARBA" id="ARBA00022722"/>
    </source>
</evidence>
<dbReference type="GO" id="GO:0016787">
    <property type="term" value="F:hydrolase activity"/>
    <property type="evidence" value="ECO:0007669"/>
    <property type="project" value="UniProtKB-KW"/>
</dbReference>
<dbReference type="Pfam" id="PF01850">
    <property type="entry name" value="PIN"/>
    <property type="match status" value="1"/>
</dbReference>
<accession>A0A2V4PNT5</accession>
<keyword evidence="7" id="KW-1185">Reference proteome</keyword>
<keyword evidence="4" id="KW-0460">Magnesium</keyword>
<dbReference type="InterPro" id="IPR029060">
    <property type="entry name" value="PIN-like_dom_sf"/>
</dbReference>
<reference evidence="6 7" key="1">
    <citation type="submission" date="2018-03" db="EMBL/GenBank/DDBJ databases">
        <title>Bioinformatic expansion and discovery of thiopeptide antibiotics.</title>
        <authorList>
            <person name="Schwalen C.J."/>
            <person name="Hudson G.A."/>
            <person name="Mitchell D.A."/>
        </authorList>
    </citation>
    <scope>NUCLEOTIDE SEQUENCE [LARGE SCALE GENOMIC DNA]</scope>
    <source>
        <strain evidence="6 7">ATCC 21389</strain>
    </source>
</reference>
<keyword evidence="2" id="KW-0479">Metal-binding</keyword>
<protein>
    <recommendedName>
        <fullName evidence="5">PIN domain-containing protein</fullName>
    </recommendedName>
</protein>
<dbReference type="RefSeq" id="WP_110665203.1">
    <property type="nucleotide sequence ID" value="NZ_PYBW01000010.1"/>
</dbReference>
<sequence length="152" mass="16608">MTHILDAGAVLAWMADETGADQVEKVLDGSLLPTVCLTEILRRAQAYGHPSSPRRMAEDLVGTGLILVEDLTSADAVRASELRHFSYTARSRWTDEDLRHIRTAKPGTLSTADSLCIAVAERHGLPVLTTDRAWSVIEHLIGGFTVKTTCIR</sequence>
<evidence type="ECO:0000313" key="7">
    <source>
        <dbReference type="Proteomes" id="UP000248039"/>
    </source>
</evidence>
<organism evidence="6 7">
    <name type="scientific">Streptomyces tateyamensis</name>
    <dbReference type="NCBI Taxonomy" id="565073"/>
    <lineage>
        <taxon>Bacteria</taxon>
        <taxon>Bacillati</taxon>
        <taxon>Actinomycetota</taxon>
        <taxon>Actinomycetes</taxon>
        <taxon>Kitasatosporales</taxon>
        <taxon>Streptomycetaceae</taxon>
        <taxon>Streptomyces</taxon>
    </lineage>
</organism>
<evidence type="ECO:0000256" key="2">
    <source>
        <dbReference type="ARBA" id="ARBA00022723"/>
    </source>
</evidence>
<comment type="caution">
    <text evidence="6">The sequence shown here is derived from an EMBL/GenBank/DDBJ whole genome shotgun (WGS) entry which is preliminary data.</text>
</comment>